<dbReference type="Gene3D" id="3.20.20.70">
    <property type="entry name" value="Aldolase class I"/>
    <property type="match status" value="1"/>
</dbReference>
<dbReference type="PIRSF" id="PIRSF006250">
    <property type="entry name" value="NadC_ModD"/>
    <property type="match status" value="1"/>
</dbReference>
<dbReference type="GO" id="GO:0004514">
    <property type="term" value="F:nicotinate-nucleotide diphosphorylase (carboxylating) activity"/>
    <property type="evidence" value="ECO:0007669"/>
    <property type="project" value="UniProtKB-EC"/>
</dbReference>
<dbReference type="STRING" id="1774969.AUC69_04005"/>
<dbReference type="FunFam" id="3.90.1170.20:FF:000001">
    <property type="entry name" value="Nicotinate-nucleotide diphosphorylase (Carboxylating)"/>
    <property type="match status" value="1"/>
</dbReference>
<feature type="domain" description="Quinolinate phosphoribosyl transferase N-terminal" evidence="14">
    <location>
        <begin position="23"/>
        <end position="108"/>
    </location>
</feature>
<evidence type="ECO:0000259" key="14">
    <source>
        <dbReference type="Pfam" id="PF02749"/>
    </source>
</evidence>
<reference evidence="15 16" key="1">
    <citation type="journal article" date="2016" name="Environ. Microbiol.">
        <title>New Methyloceanibacter diversity from North Sea sediments includes methanotroph containing solely the soluble methane monooxygenase.</title>
        <authorList>
            <person name="Vekeman B."/>
            <person name="Kerckhof F.M."/>
            <person name="Cremers G."/>
            <person name="de Vos P."/>
            <person name="Vandamme P."/>
            <person name="Boon N."/>
            <person name="Op den Camp H.J."/>
            <person name="Heylen K."/>
        </authorList>
    </citation>
    <scope>NUCLEOTIDE SEQUENCE [LARGE SCALE GENOMIC DNA]</scope>
    <source>
        <strain evidence="15 16">R-67175</strain>
    </source>
</reference>
<proteinExistence type="inferred from homology"/>
<comment type="pathway">
    <text evidence="2">Cofactor biosynthesis; NAD(+) biosynthesis; nicotinate D-ribonucleotide from quinolinate: step 1/1.</text>
</comment>
<dbReference type="Proteomes" id="UP000094472">
    <property type="component" value="Unassembled WGS sequence"/>
</dbReference>
<feature type="domain" description="Quinolinate phosphoribosyl transferase C-terminal" evidence="13">
    <location>
        <begin position="134"/>
        <end position="273"/>
    </location>
</feature>
<evidence type="ECO:0000259" key="13">
    <source>
        <dbReference type="Pfam" id="PF01729"/>
    </source>
</evidence>
<dbReference type="InterPro" id="IPR002638">
    <property type="entry name" value="Quinolinate_PRibosylTrfase_C"/>
</dbReference>
<accession>A0A1E3VJS6</accession>
<evidence type="ECO:0000256" key="10">
    <source>
        <dbReference type="ARBA" id="ARBA00047445"/>
    </source>
</evidence>
<dbReference type="EMBL" id="LPWF01000037">
    <property type="protein sequence ID" value="ODR93768.1"/>
    <property type="molecule type" value="Genomic_DNA"/>
</dbReference>
<dbReference type="NCBIfam" id="TIGR00078">
    <property type="entry name" value="nadC"/>
    <property type="match status" value="1"/>
</dbReference>
<organism evidence="15 16">
    <name type="scientific">Methyloceanibacter superfactus</name>
    <dbReference type="NCBI Taxonomy" id="1774969"/>
    <lineage>
        <taxon>Bacteria</taxon>
        <taxon>Pseudomonadati</taxon>
        <taxon>Pseudomonadota</taxon>
        <taxon>Alphaproteobacteria</taxon>
        <taxon>Hyphomicrobiales</taxon>
        <taxon>Hyphomicrobiaceae</taxon>
        <taxon>Methyloceanibacter</taxon>
    </lineage>
</organism>
<evidence type="ECO:0000256" key="12">
    <source>
        <dbReference type="PIRNR" id="PIRNR006250"/>
    </source>
</evidence>
<dbReference type="Pfam" id="PF01729">
    <property type="entry name" value="QRPTase_C"/>
    <property type="match status" value="1"/>
</dbReference>
<evidence type="ECO:0000256" key="8">
    <source>
        <dbReference type="ARBA" id="ARBA00022679"/>
    </source>
</evidence>
<dbReference type="PANTHER" id="PTHR32179">
    <property type="entry name" value="NICOTINATE-NUCLEOTIDE PYROPHOSPHORYLASE [CARBOXYLATING]"/>
    <property type="match status" value="1"/>
</dbReference>
<dbReference type="InterPro" id="IPR013785">
    <property type="entry name" value="Aldolase_TIM"/>
</dbReference>
<protein>
    <recommendedName>
        <fullName evidence="11">Probable nicotinate-nucleotide pyrophosphorylase [carboxylating]</fullName>
        <ecNumber evidence="5">2.4.2.19</ecNumber>
    </recommendedName>
    <alternativeName>
        <fullName evidence="9">Quinolinate phosphoribosyltransferase [decarboxylating]</fullName>
    </alternativeName>
</protein>
<evidence type="ECO:0000256" key="6">
    <source>
        <dbReference type="ARBA" id="ARBA00022642"/>
    </source>
</evidence>
<comment type="catalytic activity">
    <reaction evidence="10">
        <text>nicotinate beta-D-ribonucleotide + CO2 + diphosphate = quinolinate + 5-phospho-alpha-D-ribose 1-diphosphate + 2 H(+)</text>
        <dbReference type="Rhea" id="RHEA:12733"/>
        <dbReference type="ChEBI" id="CHEBI:15378"/>
        <dbReference type="ChEBI" id="CHEBI:16526"/>
        <dbReference type="ChEBI" id="CHEBI:29959"/>
        <dbReference type="ChEBI" id="CHEBI:33019"/>
        <dbReference type="ChEBI" id="CHEBI:57502"/>
        <dbReference type="ChEBI" id="CHEBI:58017"/>
        <dbReference type="EC" id="2.4.2.19"/>
    </reaction>
</comment>
<dbReference type="FunFam" id="3.20.20.70:FF:000030">
    <property type="entry name" value="Nicotinate-nucleotide pyrophosphorylase, carboxylating"/>
    <property type="match status" value="1"/>
</dbReference>
<dbReference type="AlphaFoldDB" id="A0A1E3VJS6"/>
<sequence>MPKLLVDQAVRTALAEDLGLAGDITTDPIIAPDAQGEATIVSRQPGVVAGLDLVEAAFKTLDPQSSVARVVDDGGKVESGGAIARVQARTRALLTGERTALNFLGRLSGIATLTPPMWRRSKARARACLHAQDDAGLTRLEKYAVRCGGGVNHRFGLYDAVLVKDNHIAAAGGLAAALERLRPRAGHMVKVEVEVDTLQQLEEALRFPINAVLLDNMDVETLKKAVTLAKGKVLTEASGGVNLETVGKIAAAGVDLISVGALTHSPRNLDSSLEWAPDR</sequence>
<dbReference type="Pfam" id="PF02749">
    <property type="entry name" value="QRPTase_N"/>
    <property type="match status" value="1"/>
</dbReference>
<evidence type="ECO:0000256" key="1">
    <source>
        <dbReference type="ARBA" id="ARBA00003237"/>
    </source>
</evidence>
<dbReference type="InterPro" id="IPR004393">
    <property type="entry name" value="NadC"/>
</dbReference>
<evidence type="ECO:0000256" key="9">
    <source>
        <dbReference type="ARBA" id="ARBA00033102"/>
    </source>
</evidence>
<evidence type="ECO:0000256" key="5">
    <source>
        <dbReference type="ARBA" id="ARBA00011944"/>
    </source>
</evidence>
<evidence type="ECO:0000313" key="16">
    <source>
        <dbReference type="Proteomes" id="UP000094472"/>
    </source>
</evidence>
<dbReference type="EC" id="2.4.2.19" evidence="5"/>
<dbReference type="Gene3D" id="3.90.1170.20">
    <property type="entry name" value="Quinolinate phosphoribosyl transferase, N-terminal domain"/>
    <property type="match status" value="1"/>
</dbReference>
<dbReference type="InterPro" id="IPR037128">
    <property type="entry name" value="Quinolinate_PRibosylTase_N_sf"/>
</dbReference>
<keyword evidence="6" id="KW-0662">Pyridine nucleotide biosynthesis</keyword>
<evidence type="ECO:0000256" key="11">
    <source>
        <dbReference type="ARBA" id="ARBA00069173"/>
    </source>
</evidence>
<evidence type="ECO:0000256" key="4">
    <source>
        <dbReference type="ARBA" id="ARBA00011218"/>
    </source>
</evidence>
<evidence type="ECO:0000256" key="2">
    <source>
        <dbReference type="ARBA" id="ARBA00004893"/>
    </source>
</evidence>
<dbReference type="UniPathway" id="UPA00253">
    <property type="reaction ID" value="UER00331"/>
</dbReference>
<comment type="function">
    <text evidence="1">Involved in the catabolism of quinolinic acid (QA).</text>
</comment>
<keyword evidence="7 12" id="KW-0328">Glycosyltransferase</keyword>
<dbReference type="SUPFAM" id="SSF51690">
    <property type="entry name" value="Nicotinate/Quinolinate PRTase C-terminal domain-like"/>
    <property type="match status" value="1"/>
</dbReference>
<dbReference type="SUPFAM" id="SSF54675">
    <property type="entry name" value="Nicotinate/Quinolinate PRTase N-terminal domain-like"/>
    <property type="match status" value="1"/>
</dbReference>
<name>A0A1E3VJS6_9HYPH</name>
<dbReference type="GO" id="GO:0005737">
    <property type="term" value="C:cytoplasm"/>
    <property type="evidence" value="ECO:0007669"/>
    <property type="project" value="TreeGrafter"/>
</dbReference>
<gene>
    <name evidence="15" type="ORF">AUC69_04005</name>
</gene>
<dbReference type="OrthoDB" id="9782546at2"/>
<comment type="similarity">
    <text evidence="3 12">Belongs to the NadC/ModD family.</text>
</comment>
<dbReference type="InterPro" id="IPR027277">
    <property type="entry name" value="NadC/ModD"/>
</dbReference>
<evidence type="ECO:0000313" key="15">
    <source>
        <dbReference type="EMBL" id="ODR93768.1"/>
    </source>
</evidence>
<dbReference type="CDD" id="cd01572">
    <property type="entry name" value="QPRTase"/>
    <property type="match status" value="1"/>
</dbReference>
<keyword evidence="16" id="KW-1185">Reference proteome</keyword>
<dbReference type="InterPro" id="IPR022412">
    <property type="entry name" value="Quinolinate_PRibosylTrfase_N"/>
</dbReference>
<dbReference type="GO" id="GO:0034213">
    <property type="term" value="P:quinolinate catabolic process"/>
    <property type="evidence" value="ECO:0007669"/>
    <property type="project" value="TreeGrafter"/>
</dbReference>
<comment type="caution">
    <text evidence="15">The sequence shown here is derived from an EMBL/GenBank/DDBJ whole genome shotgun (WGS) entry which is preliminary data.</text>
</comment>
<evidence type="ECO:0000256" key="7">
    <source>
        <dbReference type="ARBA" id="ARBA00022676"/>
    </source>
</evidence>
<evidence type="ECO:0000256" key="3">
    <source>
        <dbReference type="ARBA" id="ARBA00009400"/>
    </source>
</evidence>
<dbReference type="InterPro" id="IPR036068">
    <property type="entry name" value="Nicotinate_pribotase-like_C"/>
</dbReference>
<dbReference type="GO" id="GO:0009435">
    <property type="term" value="P:NAD+ biosynthetic process"/>
    <property type="evidence" value="ECO:0007669"/>
    <property type="project" value="UniProtKB-UniPathway"/>
</dbReference>
<comment type="subunit">
    <text evidence="4">Hexamer formed by 3 homodimers.</text>
</comment>
<keyword evidence="8 12" id="KW-0808">Transferase</keyword>
<dbReference type="PANTHER" id="PTHR32179:SF3">
    <property type="entry name" value="NICOTINATE-NUCLEOTIDE PYROPHOSPHORYLASE [CARBOXYLATING]"/>
    <property type="match status" value="1"/>
</dbReference>